<evidence type="ECO:0000313" key="3">
    <source>
        <dbReference type="Proteomes" id="UP000003028"/>
    </source>
</evidence>
<dbReference type="RefSeq" id="WP_003775457.1">
    <property type="nucleotide sequence ID" value="NZ_ACLK02000003.1"/>
</dbReference>
<feature type="domain" description="B3/B4 tRNA-binding" evidence="1">
    <location>
        <begin position="67"/>
        <end position="220"/>
    </location>
</feature>
<dbReference type="GO" id="GO:0003723">
    <property type="term" value="F:RNA binding"/>
    <property type="evidence" value="ECO:0007669"/>
    <property type="project" value="InterPro"/>
</dbReference>
<dbReference type="PANTHER" id="PTHR39209">
    <property type="match status" value="1"/>
</dbReference>
<reference evidence="2" key="1">
    <citation type="submission" date="2011-01" db="EMBL/GenBank/DDBJ databases">
        <authorList>
            <person name="Muzny D."/>
            <person name="Qin X."/>
            <person name="Buhay C."/>
            <person name="Dugan-Rocha S."/>
            <person name="Ding Y."/>
            <person name="Chen G."/>
            <person name="Hawes A."/>
            <person name="Holder M."/>
            <person name="Jhangiani S."/>
            <person name="Johnson A."/>
            <person name="Khan Z."/>
            <person name="Li Z."/>
            <person name="Liu W."/>
            <person name="Liu X."/>
            <person name="Perez L."/>
            <person name="Shen H."/>
            <person name="Wang Q."/>
            <person name="Watt J."/>
            <person name="Xi L."/>
            <person name="Xin Y."/>
            <person name="Zhou J."/>
            <person name="Deng J."/>
            <person name="Jiang H."/>
            <person name="Liu Y."/>
            <person name="Qu J."/>
            <person name="Song X.-Z."/>
            <person name="Zhang L."/>
            <person name="Villasana D."/>
            <person name="Johnson A."/>
            <person name="Liu J."/>
            <person name="Liyanage D."/>
            <person name="Lorensuhewa L."/>
            <person name="Robinson T."/>
            <person name="Song A."/>
            <person name="Song B.-B."/>
            <person name="Dinh H."/>
            <person name="Thornton R."/>
            <person name="Coyle M."/>
            <person name="Francisco L."/>
            <person name="Jackson L."/>
            <person name="Javaid M."/>
            <person name="Korchina V."/>
            <person name="Kovar C."/>
            <person name="Mata R."/>
            <person name="Mathew T."/>
            <person name="Ngo R."/>
            <person name="Nguyen L."/>
            <person name="Nguyen N."/>
            <person name="Okwuonu G."/>
            <person name="Ongeri F."/>
            <person name="Pham C."/>
            <person name="Simmons D."/>
            <person name="Wilczek-Boney K."/>
            <person name="Hale W."/>
            <person name="Jakkamsetti A."/>
            <person name="Pham P."/>
            <person name="Ruth R."/>
            <person name="San Lucas F."/>
            <person name="Warren J."/>
            <person name="Zhang J."/>
            <person name="Zhao Z."/>
            <person name="Zhou C."/>
            <person name="Zhu D."/>
            <person name="Lee S."/>
            <person name="Bess C."/>
            <person name="Blankenburg K."/>
            <person name="Forbes L."/>
            <person name="Fu Q."/>
            <person name="Gubbala S."/>
            <person name="Hirani K."/>
            <person name="Jayaseelan J.C."/>
            <person name="Lara F."/>
            <person name="Munidasa M."/>
            <person name="Palculict T."/>
            <person name="Patil S."/>
            <person name="Pu L.-L."/>
            <person name="Saada N."/>
            <person name="Tang L."/>
            <person name="Weissenberger G."/>
            <person name="Zhu Y."/>
            <person name="Hemphill L."/>
            <person name="Shang Y."/>
            <person name="Youmans B."/>
            <person name="Ayvaz T."/>
            <person name="Ross M."/>
            <person name="Santibanez J."/>
            <person name="Aqrawi P."/>
            <person name="Gross S."/>
            <person name="Joshi V."/>
            <person name="Fowler G."/>
            <person name="Nazareth L."/>
            <person name="Reid J."/>
            <person name="Worley K."/>
            <person name="Petrosino J."/>
            <person name="Highlander S."/>
            <person name="Gibbs R."/>
        </authorList>
    </citation>
    <scope>NUCLEOTIDE SEQUENCE [LARGE SCALE GENOMIC DNA]</scope>
    <source>
        <strain evidence="2">ATCC 19414</strain>
    </source>
</reference>
<accession>E7FXF9</accession>
<gene>
    <name evidence="2" type="ORF">HMPREF0357_11336</name>
</gene>
<dbReference type="Pfam" id="PF03483">
    <property type="entry name" value="B3_4"/>
    <property type="match status" value="1"/>
</dbReference>
<dbReference type="AlphaFoldDB" id="E7FXF9"/>
<sequence>MKQFIITDDFWSLFPDACFGIVLAHDVQNKDLTPEAMTAISKFLDESHHEAQKYLTEDVLSQNAVVSVWRDAYQKFKTKKGARVSIEALLKRVSKGNTIGSINPLVDIYNAISLTYGLPCGGEDIDTFVGALQLIKTQGNDSFMALGDSEPDNTLPGEIAYVDDVGAVCRCWNWRDGQRTMLTDDTTNAFLIIECVDPTRRDDLEKATHHLATFVEQHLGGSVKSTIMDYENASLNLE</sequence>
<comment type="caution">
    <text evidence="2">The sequence shown here is derived from an EMBL/GenBank/DDBJ whole genome shotgun (WGS) entry which is preliminary data.</text>
</comment>
<dbReference type="SUPFAM" id="SSF56037">
    <property type="entry name" value="PheT/TilS domain"/>
    <property type="match status" value="1"/>
</dbReference>
<dbReference type="Proteomes" id="UP000003028">
    <property type="component" value="Unassembled WGS sequence"/>
</dbReference>
<evidence type="ECO:0000313" key="2">
    <source>
        <dbReference type="EMBL" id="EFY08183.1"/>
    </source>
</evidence>
<dbReference type="InterPro" id="IPR020825">
    <property type="entry name" value="Phe-tRNA_synthase-like_B3/B4"/>
</dbReference>
<dbReference type="PANTHER" id="PTHR39209:SF2">
    <property type="entry name" value="CYTOPLASMIC PROTEIN"/>
    <property type="match status" value="1"/>
</dbReference>
<name>E7FXF9_ERYRH</name>
<proteinExistence type="predicted"/>
<evidence type="ECO:0000259" key="1">
    <source>
        <dbReference type="SMART" id="SM00873"/>
    </source>
</evidence>
<dbReference type="InterPro" id="IPR005146">
    <property type="entry name" value="B3/B4_tRNA-bd"/>
</dbReference>
<dbReference type="STRING" id="1648.A2I91_07560"/>
<organism evidence="2 3">
    <name type="scientific">Erysipelothrix rhusiopathiae ATCC 19414</name>
    <dbReference type="NCBI Taxonomy" id="525280"/>
    <lineage>
        <taxon>Bacteria</taxon>
        <taxon>Bacillati</taxon>
        <taxon>Bacillota</taxon>
        <taxon>Erysipelotrichia</taxon>
        <taxon>Erysipelotrichales</taxon>
        <taxon>Erysipelotrichaceae</taxon>
        <taxon>Erysipelothrix</taxon>
    </lineage>
</organism>
<dbReference type="SMART" id="SM00873">
    <property type="entry name" value="B3_4"/>
    <property type="match status" value="1"/>
</dbReference>
<dbReference type="EMBL" id="ACLK02000003">
    <property type="protein sequence ID" value="EFY08183.1"/>
    <property type="molecule type" value="Genomic_DNA"/>
</dbReference>
<dbReference type="Gene3D" id="3.50.40.10">
    <property type="entry name" value="Phenylalanyl-trna Synthetase, Chain B, domain 3"/>
    <property type="match status" value="1"/>
</dbReference>
<protein>
    <submittedName>
        <fullName evidence="2">B3/4 domain protein</fullName>
    </submittedName>
</protein>
<dbReference type="OrthoDB" id="276580at2"/>
<dbReference type="GO" id="GO:0004826">
    <property type="term" value="F:phenylalanine-tRNA ligase activity"/>
    <property type="evidence" value="ECO:0007669"/>
    <property type="project" value="InterPro"/>
</dbReference>
<keyword evidence="3" id="KW-1185">Reference proteome</keyword>
<dbReference type="GeneID" id="41395945"/>